<dbReference type="GO" id="GO:0008757">
    <property type="term" value="F:S-adenosylmethionine-dependent methyltransferase activity"/>
    <property type="evidence" value="ECO:0007669"/>
    <property type="project" value="InterPro"/>
</dbReference>
<feature type="domain" description="Methyltransferase type 11" evidence="1">
    <location>
        <begin position="17"/>
        <end position="123"/>
    </location>
</feature>
<dbReference type="Proteomes" id="UP000245468">
    <property type="component" value="Chromosome"/>
</dbReference>
<dbReference type="Gene3D" id="3.40.50.150">
    <property type="entry name" value="Vaccinia Virus protein VP39"/>
    <property type="match status" value="1"/>
</dbReference>
<organism evidence="2 3">
    <name type="scientific">Aquirufa nivalisilvae</name>
    <dbReference type="NCBI Taxonomy" id="2516557"/>
    <lineage>
        <taxon>Bacteria</taxon>
        <taxon>Pseudomonadati</taxon>
        <taxon>Bacteroidota</taxon>
        <taxon>Cytophagia</taxon>
        <taxon>Cytophagales</taxon>
        <taxon>Flectobacillaceae</taxon>
        <taxon>Aquirufa</taxon>
    </lineage>
</organism>
<name>A0A2S2DT53_9BACT</name>
<reference evidence="3" key="1">
    <citation type="submission" date="2018-05" db="EMBL/GenBank/DDBJ databases">
        <title>Pseudarcicella sp. HME7025 Genome sequencing and assembly.</title>
        <authorList>
            <person name="Kim H."/>
            <person name="Kang H."/>
            <person name="Joh K."/>
        </authorList>
    </citation>
    <scope>NUCLEOTIDE SEQUENCE [LARGE SCALE GENOMIC DNA]</scope>
    <source>
        <strain evidence="3">HME7025</strain>
    </source>
</reference>
<dbReference type="OrthoDB" id="946519at2"/>
<dbReference type="InterPro" id="IPR029063">
    <property type="entry name" value="SAM-dependent_MTases_sf"/>
</dbReference>
<evidence type="ECO:0000313" key="2">
    <source>
        <dbReference type="EMBL" id="AWL08555.1"/>
    </source>
</evidence>
<dbReference type="AlphaFoldDB" id="A0A2S2DT53"/>
<evidence type="ECO:0000259" key="1">
    <source>
        <dbReference type="Pfam" id="PF08241"/>
    </source>
</evidence>
<gene>
    <name evidence="2" type="ORF">HME7025_00683</name>
</gene>
<dbReference type="Pfam" id="PF08241">
    <property type="entry name" value="Methyltransf_11"/>
    <property type="match status" value="1"/>
</dbReference>
<proteinExistence type="predicted"/>
<keyword evidence="3" id="KW-1185">Reference proteome</keyword>
<accession>A0A2S2DT53</accession>
<dbReference type="InterPro" id="IPR013216">
    <property type="entry name" value="Methyltransf_11"/>
</dbReference>
<dbReference type="SUPFAM" id="SSF53335">
    <property type="entry name" value="S-adenosyl-L-methionine-dependent methyltransferases"/>
    <property type="match status" value="1"/>
</dbReference>
<dbReference type="EMBL" id="CP029346">
    <property type="protein sequence ID" value="AWL08555.1"/>
    <property type="molecule type" value="Genomic_DNA"/>
</dbReference>
<protein>
    <recommendedName>
        <fullName evidence="1">Methyltransferase type 11 domain-containing protein</fullName>
    </recommendedName>
</protein>
<dbReference type="RefSeq" id="WP_109322302.1">
    <property type="nucleotide sequence ID" value="NZ_CP029346.1"/>
</dbReference>
<evidence type="ECO:0000313" key="3">
    <source>
        <dbReference type="Proteomes" id="UP000245468"/>
    </source>
</evidence>
<dbReference type="KEGG" id="psez:HME7025_00683"/>
<sequence>MKQLLEHFPWKPSDTLLSLGCGSGWWEVNLLLHQPCREIILVDLNTQVLSLEAVQESIAYFEKNQSSSFSSQIQIFHSPITEIPIAPLSIDGIFIFNAWHELAPLEEILPVLKRLVKPGGWILLEEELSVDQRRIHEGCAQELYFQEEIDLQMASIEFEMSQKLVKEKQTFYLKYVKR</sequence>
<dbReference type="CDD" id="cd02440">
    <property type="entry name" value="AdoMet_MTases"/>
    <property type="match status" value="1"/>
</dbReference>